<evidence type="ECO:0000313" key="2">
    <source>
        <dbReference type="EMBL" id="RFZ94851.1"/>
    </source>
</evidence>
<dbReference type="InterPro" id="IPR039448">
    <property type="entry name" value="Beta_helix"/>
</dbReference>
<organism evidence="2 3">
    <name type="scientific">Mucilaginibacter conchicola</name>
    <dbReference type="NCBI Taxonomy" id="2303333"/>
    <lineage>
        <taxon>Bacteria</taxon>
        <taxon>Pseudomonadati</taxon>
        <taxon>Bacteroidota</taxon>
        <taxon>Sphingobacteriia</taxon>
        <taxon>Sphingobacteriales</taxon>
        <taxon>Sphingobacteriaceae</taxon>
        <taxon>Mucilaginibacter</taxon>
    </lineage>
</organism>
<dbReference type="EMBL" id="QWDC01000001">
    <property type="protein sequence ID" value="RFZ94851.1"/>
    <property type="molecule type" value="Genomic_DNA"/>
</dbReference>
<reference evidence="2 3" key="1">
    <citation type="submission" date="2018-08" db="EMBL/GenBank/DDBJ databases">
        <title>Mucilaginibacter sp. MYSH2.</title>
        <authorList>
            <person name="Seo T."/>
        </authorList>
    </citation>
    <scope>NUCLEOTIDE SEQUENCE [LARGE SCALE GENOMIC DNA]</scope>
    <source>
        <strain evidence="2 3">MYSH2</strain>
    </source>
</reference>
<gene>
    <name evidence="2" type="ORF">D0C36_04775</name>
</gene>
<accession>A0A372NY92</accession>
<feature type="domain" description="Right handed beta helix" evidence="1">
    <location>
        <begin position="291"/>
        <end position="431"/>
    </location>
</feature>
<dbReference type="InterPro" id="IPR012334">
    <property type="entry name" value="Pectin_lyas_fold"/>
</dbReference>
<dbReference type="Pfam" id="PF13229">
    <property type="entry name" value="Beta_helix"/>
    <property type="match status" value="2"/>
</dbReference>
<dbReference type="SMART" id="SM00710">
    <property type="entry name" value="PbH1"/>
    <property type="match status" value="6"/>
</dbReference>
<dbReference type="InterPro" id="IPR011050">
    <property type="entry name" value="Pectin_lyase_fold/virulence"/>
</dbReference>
<dbReference type="Proteomes" id="UP000264217">
    <property type="component" value="Unassembled WGS sequence"/>
</dbReference>
<dbReference type="SUPFAM" id="SSF51126">
    <property type="entry name" value="Pectin lyase-like"/>
    <property type="match status" value="2"/>
</dbReference>
<proteinExistence type="predicted"/>
<evidence type="ECO:0000313" key="3">
    <source>
        <dbReference type="Proteomes" id="UP000264217"/>
    </source>
</evidence>
<feature type="domain" description="Right handed beta helix" evidence="1">
    <location>
        <begin position="442"/>
        <end position="545"/>
    </location>
</feature>
<sequence>MRHCPPVMKKIIGIAIFFLCIVKAYGTTYYVDSKGNDNNSGKSPDKAWATLKKANEAVLMPGDKVLFIKGASWYGTIIPNRSSYSTSSNPVTWSSYGTGANPLISGFIKASGWVNKGGGIWSFTSPALTKMPGILTINGKVEHLGRFPKNTFNTYSSHTQKSSITDAKFTGGKSFVGGEIVIRTAHFVWSKGNIISQAGGHFNYQSDSDYEPVNGYTYFIQNHVNCLSQFGDWCYDKATKTVSVFFGAGSNPSDYAVKLSSLPTLVSVSSETPCNSFIGIDFEGADAAFAGTGADHTVIRDCNIKAIGDNAIDFGHSNNLTITGNNITDCNNTAIACWYGTSNSTISSNTIYRSGAVAGAGENDTGGKYNKGAYSGIVISDLGLSKSNKVEYNHLTNVGYNGIQVNGHSYVVNNNFVDSACAVLDDGGGIYTYVGREAIAYADRVISNNIVLNSVGSHLFDYEIASGIYLDDNSSNITVSGNTVANCKTHGYYLHNCHDVVFSDNFSYDNGLAQLFIVYDDNVPSLAGKSKRVTMSGNTLVNKTNKQLGMLFQSVGYNSSVTDFQMFGTSTNAVYGSLSATKSIVTTAINWATSTISDLTGWKTISKTDQNSTFYSPTYISASFQYNNKLTEQTISLNGIFKDITGKTYTGNVKIAPFKSLLLLSQSPNCVIKKPVILWDN</sequence>
<dbReference type="PANTHER" id="PTHR36453:SF1">
    <property type="entry name" value="RIGHT HANDED BETA HELIX DOMAIN-CONTAINING PROTEIN"/>
    <property type="match status" value="1"/>
</dbReference>
<evidence type="ECO:0000259" key="1">
    <source>
        <dbReference type="Pfam" id="PF13229"/>
    </source>
</evidence>
<keyword evidence="3" id="KW-1185">Reference proteome</keyword>
<name>A0A372NY92_9SPHI</name>
<dbReference type="PANTHER" id="PTHR36453">
    <property type="entry name" value="SECRETED PROTEIN-RELATED"/>
    <property type="match status" value="1"/>
</dbReference>
<dbReference type="AlphaFoldDB" id="A0A372NY92"/>
<dbReference type="InterPro" id="IPR006626">
    <property type="entry name" value="PbH1"/>
</dbReference>
<comment type="caution">
    <text evidence="2">The sequence shown here is derived from an EMBL/GenBank/DDBJ whole genome shotgun (WGS) entry which is preliminary data.</text>
</comment>
<protein>
    <submittedName>
        <fullName evidence="2">Right-handed parallel beta-helix repeat-containing protein</fullName>
    </submittedName>
</protein>
<dbReference type="Gene3D" id="2.160.20.10">
    <property type="entry name" value="Single-stranded right-handed beta-helix, Pectin lyase-like"/>
    <property type="match status" value="3"/>
</dbReference>